<feature type="non-terminal residue" evidence="2">
    <location>
        <position position="222"/>
    </location>
</feature>
<dbReference type="EMBL" id="MABE01000266">
    <property type="protein sequence ID" value="OUS40720.1"/>
    <property type="molecule type" value="Genomic_DNA"/>
</dbReference>
<evidence type="ECO:0008006" key="4">
    <source>
        <dbReference type="Google" id="ProtNLM"/>
    </source>
</evidence>
<comment type="caution">
    <text evidence="2">The sequence shown here is derived from an EMBL/GenBank/DDBJ whole genome shotgun (WGS) entry which is preliminary data.</text>
</comment>
<reference evidence="3" key="1">
    <citation type="journal article" date="2017" name="Proc. Natl. Acad. Sci. U.S.A.">
        <title>Simulation of Deepwater Horizon oil plume reveals substrate specialization within a complex community of hydrocarbon degraders.</title>
        <authorList>
            <person name="Hu P."/>
            <person name="Dubinsky E.A."/>
            <person name="Probst A.J."/>
            <person name="Wang J."/>
            <person name="Sieber C.M.K."/>
            <person name="Tom L.M."/>
            <person name="Gardinali P."/>
            <person name="Banfield J.F."/>
            <person name="Atlas R.M."/>
            <person name="Andersen G.L."/>
        </authorList>
    </citation>
    <scope>NUCLEOTIDE SEQUENCE [LARGE SCALE GENOMIC DNA]</scope>
</reference>
<accession>A0A1Y5HUH3</accession>
<evidence type="ECO:0000313" key="2">
    <source>
        <dbReference type="EMBL" id="OUS40720.1"/>
    </source>
</evidence>
<gene>
    <name evidence="2" type="ORF">A9R00_04595</name>
</gene>
<dbReference type="AlphaFoldDB" id="A0A1Y5HUH3"/>
<feature type="chain" id="PRO_5013345818" description="NarX-like N-terminal domain-containing protein" evidence="1">
    <location>
        <begin position="23"/>
        <end position="222"/>
    </location>
</feature>
<keyword evidence="1" id="KW-0732">Signal</keyword>
<feature type="signal peptide" evidence="1">
    <location>
        <begin position="1"/>
        <end position="22"/>
    </location>
</feature>
<sequence length="222" mass="24779">MKRIVNVVLVISFIFTSLASRAESDIENVSQFKIASLQLLSSFSAFIYFEGDELNRSRLNQAQANGENTLSNISNPSPELSQKWLEISDYLKTSQGRQFDVNLEAGWSILQEELNQIIILQEAKAATPKSTIAQNSIIQLQIKMESVLSRYMAFANSTWGGYGISSQGVPLEDEIKAVTLNMAALVAKDAKYKPLARKWGYIEKTLLAYNSNVAPFVVMHTF</sequence>
<protein>
    <recommendedName>
        <fullName evidence="4">NarX-like N-terminal domain-containing protein</fullName>
    </recommendedName>
</protein>
<dbReference type="Proteomes" id="UP000227088">
    <property type="component" value="Unassembled WGS sequence"/>
</dbReference>
<evidence type="ECO:0000313" key="3">
    <source>
        <dbReference type="Proteomes" id="UP000227088"/>
    </source>
</evidence>
<evidence type="ECO:0000256" key="1">
    <source>
        <dbReference type="SAM" id="SignalP"/>
    </source>
</evidence>
<organism evidence="2 3">
    <name type="scientific">Oleispira antarctica</name>
    <dbReference type="NCBI Taxonomy" id="188908"/>
    <lineage>
        <taxon>Bacteria</taxon>
        <taxon>Pseudomonadati</taxon>
        <taxon>Pseudomonadota</taxon>
        <taxon>Gammaproteobacteria</taxon>
        <taxon>Oceanospirillales</taxon>
        <taxon>Oceanospirillaceae</taxon>
        <taxon>Oleispira</taxon>
    </lineage>
</organism>
<name>A0A1Y5HUH3_OLEAN</name>
<proteinExistence type="predicted"/>